<dbReference type="SUPFAM" id="SSF158745">
    <property type="entry name" value="LanC-like"/>
    <property type="match status" value="1"/>
</dbReference>
<dbReference type="NCBIfam" id="NF038151">
    <property type="entry name" value="lanthi_synth_III"/>
    <property type="match status" value="1"/>
</dbReference>
<dbReference type="RefSeq" id="WP_386393010.1">
    <property type="nucleotide sequence ID" value="NZ_JBHSPT010000008.1"/>
</dbReference>
<feature type="domain" description="Protein kinase" evidence="7">
    <location>
        <begin position="225"/>
        <end position="519"/>
    </location>
</feature>
<dbReference type="Proteomes" id="UP001596242">
    <property type="component" value="Unassembled WGS sequence"/>
</dbReference>
<keyword evidence="4" id="KW-0547">Nucleotide-binding</keyword>
<dbReference type="SMART" id="SM01260">
    <property type="entry name" value="LANC_like"/>
    <property type="match status" value="1"/>
</dbReference>
<dbReference type="SMART" id="SM00220">
    <property type="entry name" value="S_TKc"/>
    <property type="match status" value="1"/>
</dbReference>
<organism evidence="8 9">
    <name type="scientific">Streptomyces pratens</name>
    <dbReference type="NCBI Taxonomy" id="887456"/>
    <lineage>
        <taxon>Bacteria</taxon>
        <taxon>Bacillati</taxon>
        <taxon>Actinomycetota</taxon>
        <taxon>Actinomycetes</taxon>
        <taxon>Kitasatosporales</taxon>
        <taxon>Streptomycetaceae</taxon>
        <taxon>Streptomyces</taxon>
    </lineage>
</organism>
<dbReference type="SUPFAM" id="SSF56112">
    <property type="entry name" value="Protein kinase-like (PK-like)"/>
    <property type="match status" value="1"/>
</dbReference>
<evidence type="ECO:0000313" key="8">
    <source>
        <dbReference type="EMBL" id="MFC6054485.1"/>
    </source>
</evidence>
<evidence type="ECO:0000256" key="5">
    <source>
        <dbReference type="ARBA" id="ARBA00022777"/>
    </source>
</evidence>
<evidence type="ECO:0000256" key="2">
    <source>
        <dbReference type="ARBA" id="ARBA00022527"/>
    </source>
</evidence>
<keyword evidence="3" id="KW-0808">Transferase</keyword>
<evidence type="ECO:0000259" key="7">
    <source>
        <dbReference type="PROSITE" id="PS50011"/>
    </source>
</evidence>
<evidence type="ECO:0000256" key="6">
    <source>
        <dbReference type="ARBA" id="ARBA00022840"/>
    </source>
</evidence>
<proteinExistence type="predicted"/>
<dbReference type="InterPro" id="IPR058053">
    <property type="entry name" value="RamC_C"/>
</dbReference>
<accession>A0ABW1LTV2</accession>
<evidence type="ECO:0000256" key="1">
    <source>
        <dbReference type="ARBA" id="ARBA00012513"/>
    </source>
</evidence>
<evidence type="ECO:0000256" key="4">
    <source>
        <dbReference type="ARBA" id="ARBA00022741"/>
    </source>
</evidence>
<dbReference type="PROSITE" id="PS50011">
    <property type="entry name" value="PROTEIN_KINASE_DOM"/>
    <property type="match status" value="1"/>
</dbReference>
<comment type="caution">
    <text evidence="8">The sequence shown here is derived from an EMBL/GenBank/DDBJ whole genome shotgun (WGS) entry which is preliminary data.</text>
</comment>
<keyword evidence="5" id="KW-0418">Kinase</keyword>
<protein>
    <recommendedName>
        <fullName evidence="1">non-specific serine/threonine protein kinase</fullName>
        <ecNumber evidence="1">2.7.11.1</ecNumber>
    </recommendedName>
</protein>
<dbReference type="InterPro" id="IPR057929">
    <property type="entry name" value="RamC_N"/>
</dbReference>
<dbReference type="InterPro" id="IPR007822">
    <property type="entry name" value="LANC-like"/>
</dbReference>
<dbReference type="PANTHER" id="PTHR43289">
    <property type="entry name" value="MITOGEN-ACTIVATED PROTEIN KINASE KINASE KINASE 20-RELATED"/>
    <property type="match status" value="1"/>
</dbReference>
<dbReference type="Pfam" id="PF05147">
    <property type="entry name" value="LANC_like"/>
    <property type="match status" value="1"/>
</dbReference>
<dbReference type="Pfam" id="PF00069">
    <property type="entry name" value="Pkinase"/>
    <property type="match status" value="1"/>
</dbReference>
<dbReference type="PANTHER" id="PTHR43289:SF6">
    <property type="entry name" value="SERINE_THREONINE-PROTEIN KINASE NEKL-3"/>
    <property type="match status" value="1"/>
</dbReference>
<keyword evidence="9" id="KW-1185">Reference proteome</keyword>
<dbReference type="InterPro" id="IPR000719">
    <property type="entry name" value="Prot_kinase_dom"/>
</dbReference>
<dbReference type="Pfam" id="PF25816">
    <property type="entry name" value="RamC_N"/>
    <property type="match status" value="1"/>
</dbReference>
<dbReference type="Gene3D" id="1.50.10.20">
    <property type="match status" value="1"/>
</dbReference>
<keyword evidence="2" id="KW-0723">Serine/threonine-protein kinase</keyword>
<gene>
    <name evidence="8" type="primary">lanKC</name>
    <name evidence="8" type="ORF">ACFP50_03105</name>
</gene>
<dbReference type="EMBL" id="JBHSPT010000008">
    <property type="protein sequence ID" value="MFC6054485.1"/>
    <property type="molecule type" value="Genomic_DNA"/>
</dbReference>
<dbReference type="InterPro" id="IPR011009">
    <property type="entry name" value="Kinase-like_dom_sf"/>
</dbReference>
<keyword evidence="6" id="KW-0067">ATP-binding</keyword>
<name>A0ABW1LTV2_9ACTN</name>
<dbReference type="InterPro" id="IPR053524">
    <property type="entry name" value="Aerial_hyphae_peptide-synth"/>
</dbReference>
<dbReference type="EC" id="2.7.11.1" evidence="1"/>
<reference evidence="9" key="1">
    <citation type="journal article" date="2019" name="Int. J. Syst. Evol. Microbiol.">
        <title>The Global Catalogue of Microorganisms (GCM) 10K type strain sequencing project: providing services to taxonomists for standard genome sequencing and annotation.</title>
        <authorList>
            <consortium name="The Broad Institute Genomics Platform"/>
            <consortium name="The Broad Institute Genome Sequencing Center for Infectious Disease"/>
            <person name="Wu L."/>
            <person name="Ma J."/>
        </authorList>
    </citation>
    <scope>NUCLEOTIDE SEQUENCE [LARGE SCALE GENOMIC DNA]</scope>
    <source>
        <strain evidence="9">JCM 12763</strain>
    </source>
</reference>
<evidence type="ECO:0000256" key="3">
    <source>
        <dbReference type="ARBA" id="ARBA00022679"/>
    </source>
</evidence>
<dbReference type="CDD" id="cd04791">
    <property type="entry name" value="LanC_SerThrkinase"/>
    <property type="match status" value="1"/>
</dbReference>
<dbReference type="Gene3D" id="1.10.510.10">
    <property type="entry name" value="Transferase(Phosphotransferase) domain 1"/>
    <property type="match status" value="1"/>
</dbReference>
<sequence>MLDTRFIDFCREDSLFYDAPAAVSTGTDFHEGRTLPEGWTATRGREWTICVPPDSDIPDQGWKIHVSASPGNAAELLDAVAPYCLQHALMYKYISDLETLGRRGSKYGDRSASGKFITIYPADEAGLEQVLNDLENLVGGTPAPSILSDLRWRQGPLYVRYGGFVLKTARLEDGTLAPAITAPGGELVPDERRPGFHTPSWVTLPPFLEEALAERRGRTLADFPFRVYKALHFSNGGGVYRAIDKRDGSEVLLKEARPLAGLDGAGDDAVTRLEREHWALSQLAGLAVVPPLVDVRRGNEHYFLARDYVDGTPLTELVSARHPLGSPDNTPQARADYTTWALHIIDQVADGVAAMHERGVVFGDLHPGNILVRPDDTIAFIDLETATPADEMRPQTMGSLGFRAPGHLRGPAVDLFALDVLRLAMFVPMPQVVPWGTVKIRTLIDAAAREFPLTPEYMEQVERGLAPDVLGARTDYGVVWPADGGQDESLTRTIAQSIIESATPDRSDRLYPGDVLQFLVADGGVTFAYGAAGVLWALHRAGFDAPAEHIQWLLRQAHHIAGDGPGFFTGLAGVAYTLEELGHPDDADDLLDRAFAACDPNIGSTLATGLSGLGLTALHLAAERTDGRRLRQALELARRLPDTPRPQRFGLLQGRSGLALFLLRLFEHTGETELLDRAVAELGADLDIIESADFDNRFLSAGLDGSAGIVLTLRAVLRHTPDDERLLAALNRLQALRHGGFATPSGLVHGRAGEILALDQATTDAERRILRSHLDALGWEALAAEPGRIDFLGNHGYRLSTDLGTGSAGVLVVLTALRDGAPALPFLTTAASEVKR</sequence>
<evidence type="ECO:0000313" key="9">
    <source>
        <dbReference type="Proteomes" id="UP001596242"/>
    </source>
</evidence>